<feature type="domain" description="DUF3857" evidence="2">
    <location>
        <begin position="68"/>
        <end position="216"/>
    </location>
</feature>
<evidence type="ECO:0000313" key="3">
    <source>
        <dbReference type="EMBL" id="RWX03720.1"/>
    </source>
</evidence>
<organism evidence="3 4">
    <name type="scientific">Flavobacterium cerinum</name>
    <dbReference type="NCBI Taxonomy" id="2502784"/>
    <lineage>
        <taxon>Bacteria</taxon>
        <taxon>Pseudomonadati</taxon>
        <taxon>Bacteroidota</taxon>
        <taxon>Flavobacteriia</taxon>
        <taxon>Flavobacteriales</taxon>
        <taxon>Flavobacteriaceae</taxon>
        <taxon>Flavobacterium</taxon>
    </lineage>
</organism>
<dbReference type="Pfam" id="PF12969">
    <property type="entry name" value="DUF3857"/>
    <property type="match status" value="1"/>
</dbReference>
<gene>
    <name evidence="3" type="ORF">EPI11_01975</name>
</gene>
<evidence type="ECO:0000313" key="4">
    <source>
        <dbReference type="Proteomes" id="UP000287527"/>
    </source>
</evidence>
<protein>
    <submittedName>
        <fullName evidence="3">DUF3857 domain-containing protein</fullName>
    </submittedName>
</protein>
<sequence length="666" mass="76280">MKLVKCIVLFLFTGFSVEAQKYELGEVTKEELAEKSHPLDPSAGAAILFSKGHSYMTISEKSGFDLVTEVEVKIKIYNKEGYGWANKVIAYYSSSDGEREVVNVDKAATYNLVDGAVKKTKLKSEGEFTENVNKNWKQKKIVMPDIKEGSIIEYKYTIRSPFIQVLPDWRFQESIPVDHSEFVTRIPEYFMFNPNFRGYYTPKVVKSQINRSYNYSSKERIGGRPTEFSNNKVDYTEHVTTYVLDKMPSMKDESYVDNIGNYTASIEHELSVTRFPNQAIKSYSMNWEDVVKRIYENNDFGPELKKTGYFEKDIDALIAGITNPIEKANAIFLYVKKHMNWNDFSGYSCDLGVKKAYADKVGNSADINLMLTAMLRYAGLEANPVLVSTRANKVALFPARSAFNYVIAAIEIDNKVILFDATSKSALPNILPIRVLNWTGRLIKKDGTSLSVDLAPTIVSREMISLSVNMDKDGKISGKARDQYYDYNAFRFRENYSGTNKDSYVEMLEKHYKGLQVNEYKVTNDDPFKPVIEEYDFIHDGLTDIIGDKIYINPMLHLVQTESPFKQEKREYPIDFIFPQQDKYMININIPEGYAIESVPASANLKMEENLGGFKYLIAQQNNQIQIVVTFEINQANVSPIYYATLKDFYQKMVEKQSEKIVLKKV</sequence>
<dbReference type="Proteomes" id="UP000287527">
    <property type="component" value="Unassembled WGS sequence"/>
</dbReference>
<proteinExistence type="predicted"/>
<dbReference type="AlphaFoldDB" id="A0A3S3QU98"/>
<feature type="domain" description="Transglutaminase-like" evidence="1">
    <location>
        <begin position="317"/>
        <end position="393"/>
    </location>
</feature>
<reference evidence="3 4" key="1">
    <citation type="submission" date="2019-01" db="EMBL/GenBank/DDBJ databases">
        <title>Flavobacterium sp. nov.,isolated from freshwater.</title>
        <authorList>
            <person name="Zhang R."/>
            <person name="Du Z.-J."/>
        </authorList>
    </citation>
    <scope>NUCLEOTIDE SEQUENCE [LARGE SCALE GENOMIC DNA]</scope>
    <source>
        <strain evidence="3 4">1E403</strain>
    </source>
</reference>
<accession>A0A3S3QU98</accession>
<dbReference type="InterPro" id="IPR024618">
    <property type="entry name" value="DUF3857"/>
</dbReference>
<dbReference type="InterPro" id="IPR002931">
    <property type="entry name" value="Transglutaminase-like"/>
</dbReference>
<dbReference type="InterPro" id="IPR038765">
    <property type="entry name" value="Papain-like_cys_pep_sf"/>
</dbReference>
<dbReference type="RefSeq" id="WP_128388275.1">
    <property type="nucleotide sequence ID" value="NZ_SBII01000001.1"/>
</dbReference>
<dbReference type="Gene3D" id="3.10.620.30">
    <property type="match status" value="1"/>
</dbReference>
<evidence type="ECO:0000259" key="2">
    <source>
        <dbReference type="Pfam" id="PF12969"/>
    </source>
</evidence>
<comment type="caution">
    <text evidence="3">The sequence shown here is derived from an EMBL/GenBank/DDBJ whole genome shotgun (WGS) entry which is preliminary data.</text>
</comment>
<dbReference type="Gene3D" id="2.60.120.1130">
    <property type="match status" value="1"/>
</dbReference>
<dbReference type="EMBL" id="SBII01000001">
    <property type="protein sequence ID" value="RWX03720.1"/>
    <property type="molecule type" value="Genomic_DNA"/>
</dbReference>
<name>A0A3S3QU98_9FLAO</name>
<dbReference type="SUPFAM" id="SSF54001">
    <property type="entry name" value="Cysteine proteinases"/>
    <property type="match status" value="1"/>
</dbReference>
<keyword evidence="4" id="KW-1185">Reference proteome</keyword>
<dbReference type="Pfam" id="PF01841">
    <property type="entry name" value="Transglut_core"/>
    <property type="match status" value="1"/>
</dbReference>
<dbReference type="Gene3D" id="2.60.40.3140">
    <property type="match status" value="1"/>
</dbReference>
<dbReference type="OrthoDB" id="98874at2"/>
<evidence type="ECO:0000259" key="1">
    <source>
        <dbReference type="Pfam" id="PF01841"/>
    </source>
</evidence>